<feature type="binding site" evidence="10">
    <location>
        <position position="81"/>
    </location>
    <ligand>
        <name>substrate</name>
    </ligand>
</feature>
<dbReference type="GO" id="GO:0009146">
    <property type="term" value="P:purine nucleoside triphosphate catabolic process"/>
    <property type="evidence" value="ECO:0007669"/>
    <property type="project" value="UniProtKB-UniRule"/>
</dbReference>
<evidence type="ECO:0000256" key="11">
    <source>
        <dbReference type="RuleBase" id="RU003781"/>
    </source>
</evidence>
<feature type="binding site" evidence="10">
    <location>
        <begin position="180"/>
        <end position="183"/>
    </location>
    <ligand>
        <name>substrate</name>
    </ligand>
</feature>
<evidence type="ECO:0000256" key="8">
    <source>
        <dbReference type="ARBA" id="ARBA00051875"/>
    </source>
</evidence>
<dbReference type="Proteomes" id="UP000288212">
    <property type="component" value="Unassembled WGS sequence"/>
</dbReference>
<dbReference type="GO" id="GO:0046872">
    <property type="term" value="F:metal ion binding"/>
    <property type="evidence" value="ECO:0007669"/>
    <property type="project" value="UniProtKB-KW"/>
</dbReference>
<feature type="binding site" evidence="10">
    <location>
        <position position="80"/>
    </location>
    <ligand>
        <name>Mg(2+)</name>
        <dbReference type="ChEBI" id="CHEBI:18420"/>
    </ligand>
</feature>
<comment type="subunit">
    <text evidence="2 10">Homodimer.</text>
</comment>
<dbReference type="GO" id="GO:0000166">
    <property type="term" value="F:nucleotide binding"/>
    <property type="evidence" value="ECO:0007669"/>
    <property type="project" value="UniProtKB-KW"/>
</dbReference>
<keyword evidence="4 10" id="KW-0547">Nucleotide-binding</keyword>
<evidence type="ECO:0000256" key="3">
    <source>
        <dbReference type="ARBA" id="ARBA00022723"/>
    </source>
</evidence>
<proteinExistence type="inferred from homology"/>
<dbReference type="HAMAP" id="MF_01405">
    <property type="entry name" value="Non_canon_purine_NTPase"/>
    <property type="match status" value="1"/>
</dbReference>
<dbReference type="RefSeq" id="WP_126794117.1">
    <property type="nucleotide sequence ID" value="NZ_PIPI01000009.1"/>
</dbReference>
<dbReference type="OrthoDB" id="9807456at2"/>
<protein>
    <recommendedName>
        <fullName evidence="10">dITP/XTP pyrophosphatase</fullName>
        <ecNumber evidence="10">3.6.1.66</ecNumber>
    </recommendedName>
    <alternativeName>
        <fullName evidence="10">Non-canonical purine NTP pyrophosphatase</fullName>
    </alternativeName>
    <alternativeName>
        <fullName evidence="10">Non-standard purine NTP pyrophosphatase</fullName>
    </alternativeName>
    <alternativeName>
        <fullName evidence="10">Nucleoside-triphosphate diphosphatase</fullName>
    </alternativeName>
    <alternativeName>
        <fullName evidence="10">Nucleoside-triphosphate pyrophosphatase</fullName>
        <shortName evidence="10">NTPase</shortName>
    </alternativeName>
</protein>
<feature type="binding site" evidence="10">
    <location>
        <position position="51"/>
    </location>
    <ligand>
        <name>Mg(2+)</name>
        <dbReference type="ChEBI" id="CHEBI:18420"/>
    </ligand>
</feature>
<dbReference type="InterPro" id="IPR029001">
    <property type="entry name" value="ITPase-like_fam"/>
</dbReference>
<evidence type="ECO:0000256" key="6">
    <source>
        <dbReference type="ARBA" id="ARBA00022842"/>
    </source>
</evidence>
<comment type="catalytic activity">
    <reaction evidence="9 10">
        <text>XTP + H2O = XMP + diphosphate + H(+)</text>
        <dbReference type="Rhea" id="RHEA:28610"/>
        <dbReference type="ChEBI" id="CHEBI:15377"/>
        <dbReference type="ChEBI" id="CHEBI:15378"/>
        <dbReference type="ChEBI" id="CHEBI:33019"/>
        <dbReference type="ChEBI" id="CHEBI:57464"/>
        <dbReference type="ChEBI" id="CHEBI:61314"/>
        <dbReference type="EC" id="3.6.1.66"/>
    </reaction>
</comment>
<dbReference type="SUPFAM" id="SSF52972">
    <property type="entry name" value="ITPase-like"/>
    <property type="match status" value="1"/>
</dbReference>
<dbReference type="GO" id="GO:0017111">
    <property type="term" value="F:ribonucleoside triphosphate phosphatase activity"/>
    <property type="evidence" value="ECO:0007669"/>
    <property type="project" value="InterPro"/>
</dbReference>
<comment type="catalytic activity">
    <reaction evidence="10">
        <text>ITP + H2O = IMP + diphosphate + H(+)</text>
        <dbReference type="Rhea" id="RHEA:29399"/>
        <dbReference type="ChEBI" id="CHEBI:15377"/>
        <dbReference type="ChEBI" id="CHEBI:15378"/>
        <dbReference type="ChEBI" id="CHEBI:33019"/>
        <dbReference type="ChEBI" id="CHEBI:58053"/>
        <dbReference type="ChEBI" id="CHEBI:61402"/>
        <dbReference type="EC" id="3.6.1.66"/>
    </reaction>
</comment>
<dbReference type="CDD" id="cd00515">
    <property type="entry name" value="HAM1"/>
    <property type="match status" value="1"/>
</dbReference>
<feature type="binding site" evidence="10">
    <location>
        <position position="203"/>
    </location>
    <ligand>
        <name>substrate</name>
    </ligand>
</feature>
<keyword evidence="6 10" id="KW-0460">Magnesium</keyword>
<dbReference type="Pfam" id="PF01725">
    <property type="entry name" value="Ham1p_like"/>
    <property type="match status" value="1"/>
</dbReference>
<reference evidence="12 13" key="1">
    <citation type="journal article" date="2011" name="Front. Microbiol.">
        <title>Genomic signatures of strain selection and enhancement in Bacillus atrophaeus var. globigii, a historical biowarfare simulant.</title>
        <authorList>
            <person name="Gibbons H.S."/>
            <person name="Broomall S.M."/>
            <person name="McNew L.A."/>
            <person name="Daligault H."/>
            <person name="Chapman C."/>
            <person name="Bruce D."/>
            <person name="Karavis M."/>
            <person name="Krepps M."/>
            <person name="McGregor P.A."/>
            <person name="Hong C."/>
            <person name="Park K.H."/>
            <person name="Akmal A."/>
            <person name="Feldman A."/>
            <person name="Lin J.S."/>
            <person name="Chang W.E."/>
            <person name="Higgs B.W."/>
            <person name="Demirev P."/>
            <person name="Lindquist J."/>
            <person name="Liem A."/>
            <person name="Fochler E."/>
            <person name="Read T.D."/>
            <person name="Tapia R."/>
            <person name="Johnson S."/>
            <person name="Bishop-Lilly K.A."/>
            <person name="Detter C."/>
            <person name="Han C."/>
            <person name="Sozhamannan S."/>
            <person name="Rosenzweig C.N."/>
            <person name="Skowronski E.W."/>
        </authorList>
    </citation>
    <scope>NUCLEOTIDE SEQUENCE [LARGE SCALE GENOMIC DNA]</scope>
    <source>
        <strain evidence="12 13">AK5</strain>
    </source>
</reference>
<name>A0A432VQB9_9GAMM</name>
<keyword evidence="3 10" id="KW-0479">Metal-binding</keyword>
<feature type="binding site" evidence="10">
    <location>
        <begin position="19"/>
        <end position="24"/>
    </location>
    <ligand>
        <name>substrate</name>
    </ligand>
</feature>
<evidence type="ECO:0000256" key="5">
    <source>
        <dbReference type="ARBA" id="ARBA00022801"/>
    </source>
</evidence>
<feature type="active site" description="Proton acceptor" evidence="10">
    <location>
        <position position="80"/>
    </location>
</feature>
<evidence type="ECO:0000256" key="7">
    <source>
        <dbReference type="ARBA" id="ARBA00023080"/>
    </source>
</evidence>
<dbReference type="InterPro" id="IPR020922">
    <property type="entry name" value="dITP/XTP_pyrophosphatase"/>
</dbReference>
<dbReference type="GO" id="GO:0035870">
    <property type="term" value="F:dITP diphosphatase activity"/>
    <property type="evidence" value="ECO:0007669"/>
    <property type="project" value="UniProtKB-UniRule"/>
</dbReference>
<dbReference type="PANTHER" id="PTHR11067:SF9">
    <property type="entry name" value="INOSINE TRIPHOSPHATE PYROPHOSPHATASE"/>
    <property type="match status" value="1"/>
</dbReference>
<dbReference type="GO" id="GO:0009117">
    <property type="term" value="P:nucleotide metabolic process"/>
    <property type="evidence" value="ECO:0007669"/>
    <property type="project" value="UniProtKB-KW"/>
</dbReference>
<comment type="cofactor">
    <cofactor evidence="10">
        <name>Mg(2+)</name>
        <dbReference type="ChEBI" id="CHEBI:18420"/>
    </cofactor>
    <text evidence="10">Binds 1 Mg(2+) ion per subunit.</text>
</comment>
<dbReference type="PANTHER" id="PTHR11067">
    <property type="entry name" value="INOSINE TRIPHOSPHATE PYROPHOSPHATASE/HAM1 PROTEIN"/>
    <property type="match status" value="1"/>
</dbReference>
<evidence type="ECO:0000256" key="1">
    <source>
        <dbReference type="ARBA" id="ARBA00008023"/>
    </source>
</evidence>
<dbReference type="EC" id="3.6.1.66" evidence="10"/>
<dbReference type="GO" id="GO:0005829">
    <property type="term" value="C:cytosol"/>
    <property type="evidence" value="ECO:0007669"/>
    <property type="project" value="TreeGrafter"/>
</dbReference>
<sequence>MSKNQTIINSTPKDLVLATGNQGKLAELSALLSPLGWQVRAQTELGVTDADETGLTFIENAILKARHACAATGKPALADDSGLAVDYLGGAPGIYSARYAQIEDGVVFAQADNNGEALTKDQANIAKVLAALEGVPSDQRRAQFHCVLVYMRSADDPTPIVCHGVWPGYITETASGTGGFGYDPIFFVPEHQCTAAELPRTLKSEISHRGQALAALLKQLQ</sequence>
<dbReference type="AlphaFoldDB" id="A0A432VQB9"/>
<keyword evidence="13" id="KW-1185">Reference proteome</keyword>
<gene>
    <name evidence="12" type="primary">rdgB</name>
    <name evidence="12" type="ORF">CWE06_11010</name>
</gene>
<comment type="similarity">
    <text evidence="1 10 11">Belongs to the HAM1 NTPase family.</text>
</comment>
<evidence type="ECO:0000256" key="9">
    <source>
        <dbReference type="ARBA" id="ARBA00052017"/>
    </source>
</evidence>
<dbReference type="NCBIfam" id="TIGR00042">
    <property type="entry name" value="RdgB/HAM1 family non-canonical purine NTP pyrophosphatase"/>
    <property type="match status" value="1"/>
</dbReference>
<evidence type="ECO:0000313" key="13">
    <source>
        <dbReference type="Proteomes" id="UP000288212"/>
    </source>
</evidence>
<dbReference type="FunFam" id="3.90.950.10:FF:000001">
    <property type="entry name" value="dITP/XTP pyrophosphatase"/>
    <property type="match status" value="1"/>
</dbReference>
<keyword evidence="5 10" id="KW-0378">Hydrolase</keyword>
<accession>A0A432VQB9</accession>
<comment type="caution">
    <text evidence="12">The sequence shown here is derived from an EMBL/GenBank/DDBJ whole genome shotgun (WGS) entry which is preliminary data.</text>
</comment>
<comment type="catalytic activity">
    <reaction evidence="8 10">
        <text>dITP + H2O = dIMP + diphosphate + H(+)</text>
        <dbReference type="Rhea" id="RHEA:28342"/>
        <dbReference type="ChEBI" id="CHEBI:15377"/>
        <dbReference type="ChEBI" id="CHEBI:15378"/>
        <dbReference type="ChEBI" id="CHEBI:33019"/>
        <dbReference type="ChEBI" id="CHEBI:61194"/>
        <dbReference type="ChEBI" id="CHEBI:61382"/>
        <dbReference type="EC" id="3.6.1.66"/>
    </reaction>
</comment>
<dbReference type="GO" id="GO:0036222">
    <property type="term" value="F:XTP diphosphatase activity"/>
    <property type="evidence" value="ECO:0007669"/>
    <property type="project" value="UniProtKB-UniRule"/>
</dbReference>
<evidence type="ECO:0000256" key="2">
    <source>
        <dbReference type="ARBA" id="ARBA00011738"/>
    </source>
</evidence>
<evidence type="ECO:0000313" key="12">
    <source>
        <dbReference type="EMBL" id="RUO18378.1"/>
    </source>
</evidence>
<comment type="function">
    <text evidence="10">Pyrophosphatase that catalyzes the hydrolysis of nucleoside triphosphates to their monophosphate derivatives, with a high preference for the non-canonical purine nucleotides XTP (xanthosine triphosphate), dITP (deoxyinosine triphosphate) and ITP. Seems to function as a house-cleaning enzyme that removes non-canonical purine nucleotides from the nucleotide pool, thus preventing their incorporation into DNA/RNA and avoiding chromosomal lesions.</text>
</comment>
<organism evidence="12 13">
    <name type="scientific">Aliidiomarina haloalkalitolerans</name>
    <dbReference type="NCBI Taxonomy" id="859059"/>
    <lineage>
        <taxon>Bacteria</taxon>
        <taxon>Pseudomonadati</taxon>
        <taxon>Pseudomonadota</taxon>
        <taxon>Gammaproteobacteria</taxon>
        <taxon>Alteromonadales</taxon>
        <taxon>Idiomarinaceae</taxon>
        <taxon>Aliidiomarina</taxon>
    </lineage>
</organism>
<keyword evidence="7 10" id="KW-0546">Nucleotide metabolism</keyword>
<dbReference type="InterPro" id="IPR002637">
    <property type="entry name" value="RdgB/HAM1"/>
</dbReference>
<feature type="binding site" evidence="10">
    <location>
        <begin position="208"/>
        <end position="209"/>
    </location>
    <ligand>
        <name>substrate</name>
    </ligand>
</feature>
<evidence type="ECO:0000256" key="4">
    <source>
        <dbReference type="ARBA" id="ARBA00022741"/>
    </source>
</evidence>
<dbReference type="Gene3D" id="3.90.950.10">
    <property type="match status" value="1"/>
</dbReference>
<dbReference type="GO" id="GO:0036220">
    <property type="term" value="F:ITP diphosphatase activity"/>
    <property type="evidence" value="ECO:0007669"/>
    <property type="project" value="UniProtKB-UniRule"/>
</dbReference>
<dbReference type="EMBL" id="PIPI01000009">
    <property type="protein sequence ID" value="RUO18378.1"/>
    <property type="molecule type" value="Genomic_DNA"/>
</dbReference>
<evidence type="ECO:0000256" key="10">
    <source>
        <dbReference type="HAMAP-Rule" id="MF_01405"/>
    </source>
</evidence>